<dbReference type="KEGG" id="zju:107431829"/>
<keyword evidence="1" id="KW-0812">Transmembrane</keyword>
<reference evidence="3" key="1">
    <citation type="submission" date="2025-08" db="UniProtKB">
        <authorList>
            <consortium name="RefSeq"/>
        </authorList>
    </citation>
    <scope>IDENTIFICATION</scope>
    <source>
        <tissue evidence="3">Seedling</tissue>
    </source>
</reference>
<dbReference type="InParanoid" id="A0A6P4APN2"/>
<gene>
    <name evidence="3" type="primary">LOC107431829</name>
</gene>
<evidence type="ECO:0000313" key="2">
    <source>
        <dbReference type="Proteomes" id="UP001652623"/>
    </source>
</evidence>
<keyword evidence="1" id="KW-1133">Transmembrane helix</keyword>
<sequence>MVHIIICFPSSITFALLGRAATVQAVSDSYSGIHLDGRRLFMRSGQAWVKLLHTSFWEFLIVIGLLGVLFASLAIVPKILFVLGVYNTEILGFWGVLGFVGVPFCVAFAHVMVVGNLAKVISVLEGECYGLESLLKAKSLMEGRRQTALIMALFSNIGFRLVECVFEFRMRKGISLWECPLLVSMYSFLLVIDTVMNVVFYYACKF</sequence>
<dbReference type="PANTHER" id="PTHR33133:SF9">
    <property type="entry name" value="SOLUTE CARRIER FAMILY 40 PROTEIN"/>
    <property type="match status" value="1"/>
</dbReference>
<feature type="transmembrane region" description="Helical" evidence="1">
    <location>
        <begin position="90"/>
        <end position="113"/>
    </location>
</feature>
<keyword evidence="1" id="KW-0472">Membrane</keyword>
<dbReference type="Proteomes" id="UP001652623">
    <property type="component" value="Chromosome 11"/>
</dbReference>
<feature type="transmembrane region" description="Helical" evidence="1">
    <location>
        <begin position="59"/>
        <end position="83"/>
    </location>
</feature>
<dbReference type="AlphaFoldDB" id="A0A6P4APN2"/>
<proteinExistence type="predicted"/>
<accession>A0A6P4APN2</accession>
<feature type="transmembrane region" description="Helical" evidence="1">
    <location>
        <begin position="180"/>
        <end position="203"/>
    </location>
</feature>
<dbReference type="GeneID" id="107431829"/>
<name>A0A6P4APN2_ZIZJJ</name>
<dbReference type="RefSeq" id="XP_015898322.1">
    <property type="nucleotide sequence ID" value="XM_016042836.1"/>
</dbReference>
<keyword evidence="2" id="KW-1185">Reference proteome</keyword>
<evidence type="ECO:0000256" key="1">
    <source>
        <dbReference type="SAM" id="Phobius"/>
    </source>
</evidence>
<organism evidence="2 3">
    <name type="scientific">Ziziphus jujuba</name>
    <name type="common">Chinese jujube</name>
    <name type="synonym">Ziziphus sativa</name>
    <dbReference type="NCBI Taxonomy" id="326968"/>
    <lineage>
        <taxon>Eukaryota</taxon>
        <taxon>Viridiplantae</taxon>
        <taxon>Streptophyta</taxon>
        <taxon>Embryophyta</taxon>
        <taxon>Tracheophyta</taxon>
        <taxon>Spermatophyta</taxon>
        <taxon>Magnoliopsida</taxon>
        <taxon>eudicotyledons</taxon>
        <taxon>Gunneridae</taxon>
        <taxon>Pentapetalae</taxon>
        <taxon>rosids</taxon>
        <taxon>fabids</taxon>
        <taxon>Rosales</taxon>
        <taxon>Rhamnaceae</taxon>
        <taxon>Paliureae</taxon>
        <taxon>Ziziphus</taxon>
    </lineage>
</organism>
<dbReference type="PANTHER" id="PTHR33133">
    <property type="entry name" value="OS08G0107100 PROTEIN-RELATED"/>
    <property type="match status" value="1"/>
</dbReference>
<evidence type="ECO:0000313" key="3">
    <source>
        <dbReference type="RefSeq" id="XP_015898322.1"/>
    </source>
</evidence>
<protein>
    <submittedName>
        <fullName evidence="3">Uncharacterized protein LOC107431829</fullName>
    </submittedName>
</protein>